<evidence type="ECO:0000313" key="10">
    <source>
        <dbReference type="Proteomes" id="UP001153365"/>
    </source>
</evidence>
<dbReference type="PROSITE" id="PS50237">
    <property type="entry name" value="HECT"/>
    <property type="match status" value="1"/>
</dbReference>
<dbReference type="InterPro" id="IPR035983">
    <property type="entry name" value="Hect_E3_ubiquitin_ligase"/>
</dbReference>
<dbReference type="GO" id="GO:0005737">
    <property type="term" value="C:cytoplasm"/>
    <property type="evidence" value="ECO:0007669"/>
    <property type="project" value="TreeGrafter"/>
</dbReference>
<feature type="region of interest" description="Disordered" evidence="7">
    <location>
        <begin position="1"/>
        <end position="20"/>
    </location>
</feature>
<evidence type="ECO:0000256" key="7">
    <source>
        <dbReference type="SAM" id="MobiDB-lite"/>
    </source>
</evidence>
<dbReference type="PANTHER" id="PTHR11254">
    <property type="entry name" value="HECT DOMAIN UBIQUITIN-PROTEIN LIGASE"/>
    <property type="match status" value="1"/>
</dbReference>
<feature type="compositionally biased region" description="Polar residues" evidence="7">
    <location>
        <begin position="123"/>
        <end position="140"/>
    </location>
</feature>
<evidence type="ECO:0000256" key="5">
    <source>
        <dbReference type="ARBA" id="ARBA00022786"/>
    </source>
</evidence>
<dbReference type="GO" id="GO:0006511">
    <property type="term" value="P:ubiquitin-dependent protein catabolic process"/>
    <property type="evidence" value="ECO:0007669"/>
    <property type="project" value="TreeGrafter"/>
</dbReference>
<keyword evidence="5 6" id="KW-0833">Ubl conjugation pathway</keyword>
<accession>A0AAV0BT45</accession>
<feature type="region of interest" description="Disordered" evidence="7">
    <location>
        <begin position="25"/>
        <end position="66"/>
    </location>
</feature>
<dbReference type="Pfam" id="PF14377">
    <property type="entry name" value="UBM"/>
    <property type="match status" value="2"/>
</dbReference>
<gene>
    <name evidence="9" type="ORF">PPACK8108_LOCUS24538</name>
</gene>
<dbReference type="EC" id="2.3.2.26" evidence="3"/>
<evidence type="ECO:0000256" key="2">
    <source>
        <dbReference type="ARBA" id="ARBA00004906"/>
    </source>
</evidence>
<feature type="region of interest" description="Disordered" evidence="7">
    <location>
        <begin position="117"/>
        <end position="146"/>
    </location>
</feature>
<dbReference type="InterPro" id="IPR050409">
    <property type="entry name" value="E3_ubiq-protein_ligase"/>
</dbReference>
<evidence type="ECO:0000256" key="4">
    <source>
        <dbReference type="ARBA" id="ARBA00022679"/>
    </source>
</evidence>
<dbReference type="GO" id="GO:0000209">
    <property type="term" value="P:protein polyubiquitination"/>
    <property type="evidence" value="ECO:0007669"/>
    <property type="project" value="TreeGrafter"/>
</dbReference>
<comment type="pathway">
    <text evidence="2">Protein modification; protein ubiquitination.</text>
</comment>
<dbReference type="AlphaFoldDB" id="A0AAV0BT45"/>
<evidence type="ECO:0000259" key="8">
    <source>
        <dbReference type="PROSITE" id="PS50237"/>
    </source>
</evidence>
<proteinExistence type="predicted"/>
<evidence type="ECO:0000313" key="9">
    <source>
        <dbReference type="EMBL" id="CAH7689454.1"/>
    </source>
</evidence>
<organism evidence="9 10">
    <name type="scientific">Phakopsora pachyrhizi</name>
    <name type="common">Asian soybean rust disease fungus</name>
    <dbReference type="NCBI Taxonomy" id="170000"/>
    <lineage>
        <taxon>Eukaryota</taxon>
        <taxon>Fungi</taxon>
        <taxon>Dikarya</taxon>
        <taxon>Basidiomycota</taxon>
        <taxon>Pucciniomycotina</taxon>
        <taxon>Pucciniomycetes</taxon>
        <taxon>Pucciniales</taxon>
        <taxon>Phakopsoraceae</taxon>
        <taxon>Phakopsora</taxon>
    </lineage>
</organism>
<protein>
    <recommendedName>
        <fullName evidence="3">HECT-type E3 ubiquitin transferase</fullName>
        <ecNumber evidence="3">2.3.2.26</ecNumber>
    </recommendedName>
</protein>
<dbReference type="GO" id="GO:0005634">
    <property type="term" value="C:nucleus"/>
    <property type="evidence" value="ECO:0007669"/>
    <property type="project" value="TreeGrafter"/>
</dbReference>
<dbReference type="SUPFAM" id="SSF56204">
    <property type="entry name" value="Hect, E3 ligase catalytic domain"/>
    <property type="match status" value="1"/>
</dbReference>
<sequence>MKNDPSLNKGLNPQQRPPRTCQMMNVEEAASSGLTLLPSELPEPNSDSTATRAHTEDSKMHNGTAESGNELLHQSRQQESNNGTAINESTMQDSGMQDDVAEVMNLARQLAARICGSAEGRSDSSQTGSEAHNNRQSHAQANDAPIAASNSKVKIVVEGTFCNAAPERVTIMISGPEVDITNTGIDPTLLEALPEDMREEVLNQHFRERQPVREELSVPVPSSISTDLLDALPPEIQAEVIRSEVAAEERRRREEDLERRNQPLDEGFISTLPRNILAEVDALRDQMSRRHHAIRFARERDPLGGLSTTSGASQIGTSSKKTLVKADTVQVLDRSGIAALVRLMFFPQPLRRHSLQKVLVNLCENSRSHGTRDAATIDRSFSQVSSRAIKALVSPTPKSTGKLRREAHIGPLPQFPGESVPNLIALRCLEALSLLVTANDRVPIYFLTKQEVPVVLHKRSAKKGKGKEKSSTSVTYPLVGLFALLNRDSLLKQPNLTESITSLLALISRPLTALAKKLEDTKPQASGTSSLGALFLPVPEESTNLDSSSLSLNPSGGPMTSGDAPQGTISKKTETPSNVLEKAYILAPNDLRMIVNVLDSGECSSKTFSHTVTFMQALSTAPHGREVIAAELLERAQFLGEALLPDLDELAGAIKEAPNAAEVRSLTLAKFSSASAQQAKLLRILKTTEFLYAHPLTMTSNDLFSPSGPNPALVDPSAPKIRFRPLWEKLSHCLTLIQERDDMIHIATVLLPLMESFLVVCKRVGISSAKSHRGTQSPRLEDASLDVMTRFFLSFTESHRKVLNTMVRNNPGLMSGSFSILVHNPKLHKARSLRRPHVFEDSFHSLARRTGDELKYGKLSVRFYDEEGVDAGGVTREWLTILIKQMLDPNYALFTGSDTHSKTYQPNTASSLNPDNHGFFTFCGQVIEKETLPQWFEEARVFYHATLPSKNSTKIQHAVLALLVPWAKKISPLKTFQDSTALTRGDGLNRSQQQMDIHSGSVDQWINAIENLLGGGAGQLIEQILGNVAYGQRPIHIDLGQGPNGPSLGGVVIDPQRGVVMPVGPKGLQAVTSQTTPTSQLDRHLADRLAGQILKPLATLPRWSEEA</sequence>
<dbReference type="Proteomes" id="UP001153365">
    <property type="component" value="Unassembled WGS sequence"/>
</dbReference>
<feature type="region of interest" description="Disordered" evidence="7">
    <location>
        <begin position="545"/>
        <end position="573"/>
    </location>
</feature>
<feature type="compositionally biased region" description="Low complexity" evidence="7">
    <location>
        <begin position="545"/>
        <end position="558"/>
    </location>
</feature>
<keyword evidence="10" id="KW-1185">Reference proteome</keyword>
<name>A0AAV0BT45_PHAPC</name>
<comment type="catalytic activity">
    <reaction evidence="1">
        <text>S-ubiquitinyl-[E2 ubiquitin-conjugating enzyme]-L-cysteine + [acceptor protein]-L-lysine = [E2 ubiquitin-conjugating enzyme]-L-cysteine + N(6)-ubiquitinyl-[acceptor protein]-L-lysine.</text>
        <dbReference type="EC" id="2.3.2.26"/>
    </reaction>
</comment>
<dbReference type="EMBL" id="CALTRL010006078">
    <property type="protein sequence ID" value="CAH7689454.1"/>
    <property type="molecule type" value="Genomic_DNA"/>
</dbReference>
<evidence type="ECO:0000256" key="1">
    <source>
        <dbReference type="ARBA" id="ARBA00000885"/>
    </source>
</evidence>
<dbReference type="Gene3D" id="3.90.1750.10">
    <property type="entry name" value="Hect, E3 ligase catalytic domains"/>
    <property type="match status" value="1"/>
</dbReference>
<reference evidence="9" key="1">
    <citation type="submission" date="2022-06" db="EMBL/GenBank/DDBJ databases">
        <authorList>
            <consortium name="SYNGENTA / RWTH Aachen University"/>
        </authorList>
    </citation>
    <scope>NUCLEOTIDE SEQUENCE</scope>
</reference>
<evidence type="ECO:0000256" key="6">
    <source>
        <dbReference type="PROSITE-ProRule" id="PRU00104"/>
    </source>
</evidence>
<dbReference type="InterPro" id="IPR025527">
    <property type="entry name" value="HUWE1/Rev1_UBM"/>
</dbReference>
<comment type="caution">
    <text evidence="9">The sequence shown here is derived from an EMBL/GenBank/DDBJ whole genome shotgun (WGS) entry which is preliminary data.</text>
</comment>
<dbReference type="InterPro" id="IPR000569">
    <property type="entry name" value="HECT_dom"/>
</dbReference>
<dbReference type="PANTHER" id="PTHR11254:SF67">
    <property type="entry name" value="E3 UBIQUITIN-PROTEIN LIGASE HUWE1"/>
    <property type="match status" value="1"/>
</dbReference>
<feature type="domain" description="HECT" evidence="8">
    <location>
        <begin position="850"/>
        <end position="927"/>
    </location>
</feature>
<keyword evidence="4" id="KW-0808">Transferase</keyword>
<feature type="compositionally biased region" description="Polar residues" evidence="7">
    <location>
        <begin position="1"/>
        <end position="14"/>
    </location>
</feature>
<dbReference type="GO" id="GO:0061630">
    <property type="term" value="F:ubiquitin protein ligase activity"/>
    <property type="evidence" value="ECO:0007669"/>
    <property type="project" value="UniProtKB-EC"/>
</dbReference>
<comment type="caution">
    <text evidence="6">Lacks conserved residue(s) required for the propagation of feature annotation.</text>
</comment>
<evidence type="ECO:0000256" key="3">
    <source>
        <dbReference type="ARBA" id="ARBA00012485"/>
    </source>
</evidence>